<keyword evidence="4 7" id="KW-0067">ATP-binding</keyword>
<dbReference type="Pfam" id="PF02786">
    <property type="entry name" value="CPSase_L_D2"/>
    <property type="match status" value="1"/>
</dbReference>
<dbReference type="GO" id="GO:0046872">
    <property type="term" value="F:metal ion binding"/>
    <property type="evidence" value="ECO:0007669"/>
    <property type="project" value="UniProtKB-KW"/>
</dbReference>
<evidence type="ECO:0000256" key="5">
    <source>
        <dbReference type="ARBA" id="ARBA00022842"/>
    </source>
</evidence>
<dbReference type="NCBIfam" id="TIGR00514">
    <property type="entry name" value="accC"/>
    <property type="match status" value="1"/>
</dbReference>
<dbReference type="SUPFAM" id="SSF51246">
    <property type="entry name" value="Rudiment single hybrid motif"/>
    <property type="match status" value="1"/>
</dbReference>
<dbReference type="GO" id="GO:0016874">
    <property type="term" value="F:ligase activity"/>
    <property type="evidence" value="ECO:0007669"/>
    <property type="project" value="UniProtKB-KW"/>
</dbReference>
<organism evidence="10 11">
    <name type="scientific">Kryptobacter tengchongensis</name>
    <dbReference type="NCBI Taxonomy" id="1643429"/>
    <lineage>
        <taxon>Bacteria</taxon>
        <taxon>Pseudomonadati</taxon>
        <taxon>Candidatus Kryptoniota</taxon>
        <taxon>Candidatus Kryptobacter</taxon>
    </lineage>
</organism>
<dbReference type="RefSeq" id="WP_234696303.1">
    <property type="nucleotide sequence ID" value="NZ_CZVU01000024.1"/>
</dbReference>
<dbReference type="Proteomes" id="UP000243065">
    <property type="component" value="Unassembled WGS sequence"/>
</dbReference>
<dbReference type="PROSITE" id="PS50975">
    <property type="entry name" value="ATP_GRASP"/>
    <property type="match status" value="1"/>
</dbReference>
<dbReference type="SMART" id="SM00878">
    <property type="entry name" value="Biotin_carb_C"/>
    <property type="match status" value="1"/>
</dbReference>
<evidence type="ECO:0000256" key="3">
    <source>
        <dbReference type="ARBA" id="ARBA00022741"/>
    </source>
</evidence>
<dbReference type="FunFam" id="3.30.1490.20:FF:000018">
    <property type="entry name" value="Biotin carboxylase"/>
    <property type="match status" value="1"/>
</dbReference>
<proteinExistence type="predicted"/>
<protein>
    <submittedName>
        <fullName evidence="10">Acetyl-CoA carboxylase, biotin carboxylase subunit</fullName>
    </submittedName>
</protein>
<keyword evidence="5" id="KW-0460">Magnesium</keyword>
<keyword evidence="3 7" id="KW-0547">Nucleotide-binding</keyword>
<dbReference type="UniPathway" id="UPA00655">
    <property type="reaction ID" value="UER00711"/>
</dbReference>
<evidence type="ECO:0000259" key="9">
    <source>
        <dbReference type="PROSITE" id="PS50979"/>
    </source>
</evidence>
<keyword evidence="6" id="KW-0092">Biotin</keyword>
<sequence>MRILIANRGEIAVRVMRSCKILGIETIAIYSKVDKDKPFVAIADYAECIGEANPIETYLNMEKIIKVAKDLKADAIHPGYGFLSENEEFAKLVQDNGIIFVGPSPDAIKKMGDKLEARKIAKSVGVPIVPGSENPITDTNEAIKIAKEIGLPILIKAAAGGGGKGMRIVYEESELESAIRGAKNEAMFAFGDDRVYIEKYVEEPHHIEVQILADKFGNVIALGERECSIQRRHQKVIEETPSPIITPDLREKLFESAIKIAKAVNYENAGTIEFLVDKDRNFYFLEMNTRLQVEHPVTEMVTGIDIVAEQIKIALGNKLSFSQEDIKPHGHAIECRIYAEDPFNNFLPSTGKITEIKQPSGPWIRIDAGIEAGNEITIHYDPMISKIIAWGRNRIEAIERMKIALSEYKIYGVKTTIPFCLWVMGNEFFRKGKYDTHFIKNYFNPSELKESAEISTDGSISTQIAIAIASGILNLEKMHQKISTKLQAQSSNSRENVNRWKLKRYENFR</sequence>
<evidence type="ECO:0000259" key="8">
    <source>
        <dbReference type="PROSITE" id="PS50975"/>
    </source>
</evidence>
<dbReference type="InterPro" id="IPR011764">
    <property type="entry name" value="Biotin_carboxylation_dom"/>
</dbReference>
<keyword evidence="2" id="KW-0479">Metal-binding</keyword>
<dbReference type="Gene3D" id="3.30.470.20">
    <property type="entry name" value="ATP-grasp fold, B domain"/>
    <property type="match status" value="1"/>
</dbReference>
<evidence type="ECO:0000313" key="10">
    <source>
        <dbReference type="EMBL" id="CUT00056.1"/>
    </source>
</evidence>
<dbReference type="SUPFAM" id="SSF56059">
    <property type="entry name" value="Glutathione synthetase ATP-binding domain-like"/>
    <property type="match status" value="1"/>
</dbReference>
<evidence type="ECO:0000256" key="6">
    <source>
        <dbReference type="ARBA" id="ARBA00023267"/>
    </source>
</evidence>
<dbReference type="PANTHER" id="PTHR18866">
    <property type="entry name" value="CARBOXYLASE:PYRUVATE/ACETYL-COA/PROPIONYL-COA CARBOXYLASE"/>
    <property type="match status" value="1"/>
</dbReference>
<dbReference type="PROSITE" id="PS00867">
    <property type="entry name" value="CPSASE_2"/>
    <property type="match status" value="1"/>
</dbReference>
<reference evidence="10 11" key="1">
    <citation type="submission" date="2015-11" db="EMBL/GenBank/DDBJ databases">
        <authorList>
            <person name="Varghese N."/>
        </authorList>
    </citation>
    <scope>NUCLEOTIDE SEQUENCE [LARGE SCALE GENOMIC DNA]</scope>
    <source>
        <strain evidence="10 11">JGI-24</strain>
    </source>
</reference>
<dbReference type="Pfam" id="PF00289">
    <property type="entry name" value="Biotin_carb_N"/>
    <property type="match status" value="1"/>
</dbReference>
<feature type="domain" description="Biotin carboxylation" evidence="9">
    <location>
        <begin position="1"/>
        <end position="444"/>
    </location>
</feature>
<keyword evidence="11" id="KW-1185">Reference proteome</keyword>
<dbReference type="InterPro" id="IPR004549">
    <property type="entry name" value="Acetyl_CoA_COase_biotin_COase"/>
</dbReference>
<feature type="domain" description="ATP-grasp" evidence="8">
    <location>
        <begin position="118"/>
        <end position="315"/>
    </location>
</feature>
<dbReference type="NCBIfam" id="NF006367">
    <property type="entry name" value="PRK08591.1"/>
    <property type="match status" value="1"/>
</dbReference>
<evidence type="ECO:0000256" key="7">
    <source>
        <dbReference type="PROSITE-ProRule" id="PRU00409"/>
    </source>
</evidence>
<dbReference type="PROSITE" id="PS50979">
    <property type="entry name" value="BC"/>
    <property type="match status" value="1"/>
</dbReference>
<dbReference type="InterPro" id="IPR011761">
    <property type="entry name" value="ATP-grasp"/>
</dbReference>
<keyword evidence="1" id="KW-0436">Ligase</keyword>
<dbReference type="EMBL" id="CZVU01000024">
    <property type="protein sequence ID" value="CUT00056.1"/>
    <property type="molecule type" value="Genomic_DNA"/>
</dbReference>
<dbReference type="GO" id="GO:0005524">
    <property type="term" value="F:ATP binding"/>
    <property type="evidence" value="ECO:0007669"/>
    <property type="project" value="UniProtKB-UniRule"/>
</dbReference>
<accession>A0A656D5X2</accession>
<dbReference type="AlphaFoldDB" id="A0A656D5X2"/>
<dbReference type="Pfam" id="PF02785">
    <property type="entry name" value="Biotin_carb_C"/>
    <property type="match status" value="1"/>
</dbReference>
<name>A0A656D5X2_KRYT1</name>
<dbReference type="PANTHER" id="PTHR18866:SF33">
    <property type="entry name" value="METHYLCROTONOYL-COA CARBOXYLASE SUBUNIT ALPHA, MITOCHONDRIAL-RELATED"/>
    <property type="match status" value="1"/>
</dbReference>
<evidence type="ECO:0000256" key="2">
    <source>
        <dbReference type="ARBA" id="ARBA00022723"/>
    </source>
</evidence>
<dbReference type="FunFam" id="3.30.470.20:FF:000028">
    <property type="entry name" value="Methylcrotonoyl-CoA carboxylase subunit alpha, mitochondrial"/>
    <property type="match status" value="1"/>
</dbReference>
<dbReference type="FunFam" id="3.40.50.20:FF:000010">
    <property type="entry name" value="Propionyl-CoA carboxylase subunit alpha"/>
    <property type="match status" value="1"/>
</dbReference>
<dbReference type="InterPro" id="IPR050856">
    <property type="entry name" value="Biotin_carboxylase_complex"/>
</dbReference>
<dbReference type="InterPro" id="IPR005482">
    <property type="entry name" value="Biotin_COase_C"/>
</dbReference>
<gene>
    <name evidence="10" type="ORF">JGI24_00714</name>
</gene>
<dbReference type="InterPro" id="IPR005479">
    <property type="entry name" value="CPAse_ATP-bd"/>
</dbReference>
<dbReference type="InterPro" id="IPR016185">
    <property type="entry name" value="PreATP-grasp_dom_sf"/>
</dbReference>
<evidence type="ECO:0000256" key="1">
    <source>
        <dbReference type="ARBA" id="ARBA00022598"/>
    </source>
</evidence>
<dbReference type="SUPFAM" id="SSF52440">
    <property type="entry name" value="PreATP-grasp domain"/>
    <property type="match status" value="1"/>
</dbReference>
<evidence type="ECO:0000313" key="11">
    <source>
        <dbReference type="Proteomes" id="UP000243065"/>
    </source>
</evidence>
<dbReference type="GO" id="GO:2001295">
    <property type="term" value="P:malonyl-CoA biosynthetic process"/>
    <property type="evidence" value="ECO:0007669"/>
    <property type="project" value="UniProtKB-UniPathway"/>
</dbReference>
<evidence type="ECO:0000256" key="4">
    <source>
        <dbReference type="ARBA" id="ARBA00022840"/>
    </source>
</evidence>
<dbReference type="InterPro" id="IPR011054">
    <property type="entry name" value="Rudment_hybrid_motif"/>
</dbReference>
<dbReference type="InterPro" id="IPR005481">
    <property type="entry name" value="BC-like_N"/>
</dbReference>